<gene>
    <name evidence="2" type="ORF">PCOR1329_LOCUS23774</name>
</gene>
<proteinExistence type="predicted"/>
<reference evidence="2" key="1">
    <citation type="submission" date="2023-10" db="EMBL/GenBank/DDBJ databases">
        <authorList>
            <person name="Chen Y."/>
            <person name="Shah S."/>
            <person name="Dougan E. K."/>
            <person name="Thang M."/>
            <person name="Chan C."/>
        </authorList>
    </citation>
    <scope>NUCLEOTIDE SEQUENCE [LARGE SCALE GENOMIC DNA]</scope>
</reference>
<evidence type="ECO:0000313" key="2">
    <source>
        <dbReference type="EMBL" id="CAK0822867.1"/>
    </source>
</evidence>
<dbReference type="EMBL" id="CAUYUJ010008102">
    <property type="protein sequence ID" value="CAK0822867.1"/>
    <property type="molecule type" value="Genomic_DNA"/>
</dbReference>
<sequence>MIVTTQLTGAEQCRLGAQTEYTPLLSKPPRGDGQDREHVEGDICQMRPRAHTLTAFASVRAPPRPEGGSNTSAKTAEAATRLATSSLRRIVPGSNVRYARYRRAFQDPAEPLRVGMMMMMMMMMWARGG</sequence>
<organism evidence="2 3">
    <name type="scientific">Prorocentrum cordatum</name>
    <dbReference type="NCBI Taxonomy" id="2364126"/>
    <lineage>
        <taxon>Eukaryota</taxon>
        <taxon>Sar</taxon>
        <taxon>Alveolata</taxon>
        <taxon>Dinophyceae</taxon>
        <taxon>Prorocentrales</taxon>
        <taxon>Prorocentraceae</taxon>
        <taxon>Prorocentrum</taxon>
    </lineage>
</organism>
<evidence type="ECO:0000256" key="1">
    <source>
        <dbReference type="SAM" id="MobiDB-lite"/>
    </source>
</evidence>
<accession>A0ABN9RWR1</accession>
<keyword evidence="3" id="KW-1185">Reference proteome</keyword>
<evidence type="ECO:0000313" key="3">
    <source>
        <dbReference type="Proteomes" id="UP001189429"/>
    </source>
</evidence>
<feature type="region of interest" description="Disordered" evidence="1">
    <location>
        <begin position="55"/>
        <end position="81"/>
    </location>
</feature>
<dbReference type="Proteomes" id="UP001189429">
    <property type="component" value="Unassembled WGS sequence"/>
</dbReference>
<comment type="caution">
    <text evidence="2">The sequence shown here is derived from an EMBL/GenBank/DDBJ whole genome shotgun (WGS) entry which is preliminary data.</text>
</comment>
<name>A0ABN9RWR1_9DINO</name>
<protein>
    <submittedName>
        <fullName evidence="2">Uncharacterized protein</fullName>
    </submittedName>
</protein>